<accession>M4NER6</accession>
<organism evidence="2 3">
    <name type="scientific">Rhodanobacter denitrificans</name>
    <dbReference type="NCBI Taxonomy" id="666685"/>
    <lineage>
        <taxon>Bacteria</taxon>
        <taxon>Pseudomonadati</taxon>
        <taxon>Pseudomonadota</taxon>
        <taxon>Gammaproteobacteria</taxon>
        <taxon>Lysobacterales</taxon>
        <taxon>Rhodanobacteraceae</taxon>
        <taxon>Rhodanobacter</taxon>
    </lineage>
</organism>
<proteinExistence type="predicted"/>
<protein>
    <recommendedName>
        <fullName evidence="4">DUF1259 domain-containing protein</fullName>
    </recommendedName>
</protein>
<feature type="signal peptide" evidence="1">
    <location>
        <begin position="1"/>
        <end position="33"/>
    </location>
</feature>
<dbReference type="eggNOG" id="COG1388">
    <property type="taxonomic scope" value="Bacteria"/>
</dbReference>
<dbReference type="STRING" id="666685.R2APBS1_1301"/>
<dbReference type="Proteomes" id="UP000011859">
    <property type="component" value="Chromosome"/>
</dbReference>
<dbReference type="KEGG" id="rhd:R2APBS1_1301"/>
<name>M4NER6_9GAMM</name>
<sequence length="317" mass="33145" precursor="true">MNARCLHIVRPHGMRRVVSSLGMALLMAVTVQAADATDLDAKHIGAISGTNATATPEGVVRIGWSRSDVKVTVDGVVLPPAAGLGSWAAFMPMQEGHAMVMGDTVVFEDEVDVAMDAAFAHGLTITALHNHFFYDTPKVYFMHIGGDGTPDALAGGVKAVWDAIRAVRRTHAQPSSGFGGATVIPGTLSAPTLSQIVGHPATDSGGVAKITIGRDGHMHDAAIGASMGLTTWIAFSGSDMAAAADGDVIMTAEEVQPTLKALRAAGFHVVALHNHMMGEMPGYFFTHFWAKGPAEKLAHGFRAVLDAQSSSARPHTH</sequence>
<dbReference type="EMBL" id="CP003470">
    <property type="protein sequence ID" value="AGG88452.1"/>
    <property type="molecule type" value="Genomic_DNA"/>
</dbReference>
<evidence type="ECO:0000313" key="2">
    <source>
        <dbReference type="EMBL" id="AGG88452.1"/>
    </source>
</evidence>
<dbReference type="OrthoDB" id="4687120at2"/>
<dbReference type="HOGENOM" id="CLU_045679_1_0_6"/>
<evidence type="ECO:0000256" key="1">
    <source>
        <dbReference type="SAM" id="SignalP"/>
    </source>
</evidence>
<evidence type="ECO:0008006" key="4">
    <source>
        <dbReference type="Google" id="ProtNLM"/>
    </source>
</evidence>
<keyword evidence="3" id="KW-1185">Reference proteome</keyword>
<feature type="chain" id="PRO_5004055996" description="DUF1259 domain-containing protein" evidence="1">
    <location>
        <begin position="34"/>
        <end position="317"/>
    </location>
</feature>
<gene>
    <name evidence="2" type="ORF">R2APBS1_1301</name>
</gene>
<dbReference type="AlphaFoldDB" id="M4NER6"/>
<dbReference type="Pfam" id="PF07485">
    <property type="entry name" value="DUF1529"/>
    <property type="match status" value="2"/>
</dbReference>
<dbReference type="InterPro" id="IPR011094">
    <property type="entry name" value="Uncharacterised_LppY/LpqO"/>
</dbReference>
<keyword evidence="1" id="KW-0732">Signal</keyword>
<reference evidence="2 3" key="1">
    <citation type="submission" date="2012-04" db="EMBL/GenBank/DDBJ databases">
        <title>Complete genome of Rhodanobacter sp. 2APBS1.</title>
        <authorList>
            <consortium name="US DOE Joint Genome Institute"/>
            <person name="Huntemann M."/>
            <person name="Wei C.-L."/>
            <person name="Han J."/>
            <person name="Detter J.C."/>
            <person name="Han C."/>
            <person name="Tapia R."/>
            <person name="Munk A.C.C."/>
            <person name="Chen A."/>
            <person name="Krypides N."/>
            <person name="Mavromatis K."/>
            <person name="Markowitz V."/>
            <person name="Szeto E."/>
            <person name="Ivanova N."/>
            <person name="Mikhailova N."/>
            <person name="Ovchinnikova G."/>
            <person name="Pagani I."/>
            <person name="Pati A."/>
            <person name="Goodwin L."/>
            <person name="Peters L."/>
            <person name="Pitluck S."/>
            <person name="Woyke T."/>
            <person name="Prakash O."/>
            <person name="Elkins J."/>
            <person name="Brown S."/>
            <person name="Palumbo A."/>
            <person name="Hemme C."/>
            <person name="Zhou J."/>
            <person name="Watson D."/>
            <person name="Jardine P."/>
            <person name="Kostka J."/>
            <person name="Green S."/>
        </authorList>
    </citation>
    <scope>NUCLEOTIDE SEQUENCE [LARGE SCALE GENOMIC DNA]</scope>
    <source>
        <strain evidence="2 3">2APBS1</strain>
    </source>
</reference>
<evidence type="ECO:0000313" key="3">
    <source>
        <dbReference type="Proteomes" id="UP000011859"/>
    </source>
</evidence>